<keyword evidence="2" id="KW-1185">Reference proteome</keyword>
<reference evidence="1 2" key="1">
    <citation type="journal article" date="2012" name="Genome Biol.">
        <title>Genome and low-iron response of an oceanic diatom adapted to chronic iron limitation.</title>
        <authorList>
            <person name="Lommer M."/>
            <person name="Specht M."/>
            <person name="Roy A.S."/>
            <person name="Kraemer L."/>
            <person name="Andreson R."/>
            <person name="Gutowska M.A."/>
            <person name="Wolf J."/>
            <person name="Bergner S.V."/>
            <person name="Schilhabel M.B."/>
            <person name="Klostermeier U.C."/>
            <person name="Beiko R.G."/>
            <person name="Rosenstiel P."/>
            <person name="Hippler M."/>
            <person name="Laroche J."/>
        </authorList>
    </citation>
    <scope>NUCLEOTIDE SEQUENCE [LARGE SCALE GENOMIC DNA]</scope>
    <source>
        <strain evidence="1 2">CCMP1005</strain>
    </source>
</reference>
<proteinExistence type="predicted"/>
<protein>
    <submittedName>
        <fullName evidence="1">Uncharacterized protein</fullName>
    </submittedName>
</protein>
<organism evidence="1 2">
    <name type="scientific">Thalassiosira oceanica</name>
    <name type="common">Marine diatom</name>
    <dbReference type="NCBI Taxonomy" id="159749"/>
    <lineage>
        <taxon>Eukaryota</taxon>
        <taxon>Sar</taxon>
        <taxon>Stramenopiles</taxon>
        <taxon>Ochrophyta</taxon>
        <taxon>Bacillariophyta</taxon>
        <taxon>Coscinodiscophyceae</taxon>
        <taxon>Thalassiosirophycidae</taxon>
        <taxon>Thalassiosirales</taxon>
        <taxon>Thalassiosiraceae</taxon>
        <taxon>Thalassiosira</taxon>
    </lineage>
</organism>
<dbReference type="EMBL" id="AGNL01047910">
    <property type="protein sequence ID" value="EJK46189.1"/>
    <property type="molecule type" value="Genomic_DNA"/>
</dbReference>
<evidence type="ECO:0000313" key="2">
    <source>
        <dbReference type="Proteomes" id="UP000266841"/>
    </source>
</evidence>
<sequence>MVHSKVPYRGIVVLPVGALPLRHPPASRVATRGRDFVASPRGRAIRRRNVESQCPPTLSTRNKSEGTVCTMAPRQIDAVEAETRATSAASNLTTCVDAEHHGMIADGFALGDLAGVHHMSLKGSNSVREYVDEKLIDVVHVAGKCNPAEIFTKEMKDGAQFRRISGSVRDSFLCPVFLPSWLHRVFLVLLDSPVAPSLWASVAYFRFSNQTSVDWEITRGRS</sequence>
<accession>K0R3W4</accession>
<dbReference type="OrthoDB" id="434119at2759"/>
<evidence type="ECO:0000313" key="1">
    <source>
        <dbReference type="EMBL" id="EJK46189.1"/>
    </source>
</evidence>
<gene>
    <name evidence="1" type="ORF">THAOC_35155</name>
</gene>
<name>K0R3W4_THAOC</name>
<comment type="caution">
    <text evidence="1">The sequence shown here is derived from an EMBL/GenBank/DDBJ whole genome shotgun (WGS) entry which is preliminary data.</text>
</comment>
<dbReference type="Proteomes" id="UP000266841">
    <property type="component" value="Unassembled WGS sequence"/>
</dbReference>
<dbReference type="AlphaFoldDB" id="K0R3W4"/>